<evidence type="ECO:0000256" key="1">
    <source>
        <dbReference type="SAM" id="MobiDB-lite"/>
    </source>
</evidence>
<sequence length="385" mass="44836">MESEKEFDKADLCFTSNIEMNIFDKILNSNRQLRAEESNSDLTDSEESLYPLTKGQSFSDWKKVENWLANYGHEQEFAFSLAKSELDKSDGIPRHRVYYCSKGCRYKIQKKAHTLEERNKAHENNRCEYHINFQRWKSDNQVHISGIIGEHSYPMSENIQMIAPQYRRLTPKMQDEIRLLVASSGVPEGFFSEDMYDEALIELTELVDEIDVNDIKAIWMVSRIDQQKQLNEHAISIRNHREFGTFEHEIQTDFSFIDSICGKCVFTSKIQHHVKSRALYGKGFGLMKRTLNLAIEAGCTKELYELHQQFIKRIEKQLAEQEGRVIHSENEDDYETISNSLKPSNSSESIDISNVGKQVQTIQEQECEHNQDIQESDQGKCTFIY</sequence>
<evidence type="ECO:0000313" key="2">
    <source>
        <dbReference type="EMBL" id="CAG8531993.1"/>
    </source>
</evidence>
<reference evidence="2 3" key="1">
    <citation type="submission" date="2021-06" db="EMBL/GenBank/DDBJ databases">
        <authorList>
            <person name="Kallberg Y."/>
            <person name="Tangrot J."/>
            <person name="Rosling A."/>
        </authorList>
    </citation>
    <scope>NUCLEOTIDE SEQUENCE [LARGE SCALE GENOMIC DNA]</scope>
    <source>
        <strain evidence="2 3">120-4 pot B 10/14</strain>
    </source>
</reference>
<feature type="compositionally biased region" description="Low complexity" evidence="1">
    <location>
        <begin position="338"/>
        <end position="349"/>
    </location>
</feature>
<organism evidence="2 3">
    <name type="scientific">Gigaspora margarita</name>
    <dbReference type="NCBI Taxonomy" id="4874"/>
    <lineage>
        <taxon>Eukaryota</taxon>
        <taxon>Fungi</taxon>
        <taxon>Fungi incertae sedis</taxon>
        <taxon>Mucoromycota</taxon>
        <taxon>Glomeromycotina</taxon>
        <taxon>Glomeromycetes</taxon>
        <taxon>Diversisporales</taxon>
        <taxon>Gigasporaceae</taxon>
        <taxon>Gigaspora</taxon>
    </lineage>
</organism>
<protein>
    <submittedName>
        <fullName evidence="2">33316_t:CDS:1</fullName>
    </submittedName>
</protein>
<name>A0ABM8W5Q4_GIGMA</name>
<gene>
    <name evidence="2" type="ORF">GMARGA_LOCUS3667</name>
</gene>
<evidence type="ECO:0000313" key="3">
    <source>
        <dbReference type="Proteomes" id="UP000789901"/>
    </source>
</evidence>
<dbReference type="Proteomes" id="UP000789901">
    <property type="component" value="Unassembled WGS sequence"/>
</dbReference>
<proteinExistence type="predicted"/>
<comment type="caution">
    <text evidence="2">The sequence shown here is derived from an EMBL/GenBank/DDBJ whole genome shotgun (WGS) entry which is preliminary data.</text>
</comment>
<feature type="region of interest" description="Disordered" evidence="1">
    <location>
        <begin position="326"/>
        <end position="355"/>
    </location>
</feature>
<dbReference type="EMBL" id="CAJVQB010001347">
    <property type="protein sequence ID" value="CAG8531993.1"/>
    <property type="molecule type" value="Genomic_DNA"/>
</dbReference>
<keyword evidence="3" id="KW-1185">Reference proteome</keyword>
<accession>A0ABM8W5Q4</accession>